<dbReference type="AlphaFoldDB" id="A0A0L0NB38"/>
<evidence type="ECO:0000313" key="2">
    <source>
        <dbReference type="EMBL" id="KND91372.1"/>
    </source>
</evidence>
<organism evidence="2 3">
    <name type="scientific">Tolypocladium ophioglossoides (strain CBS 100239)</name>
    <name type="common">Snaketongue truffleclub</name>
    <name type="synonym">Elaphocordyceps ophioglossoides</name>
    <dbReference type="NCBI Taxonomy" id="1163406"/>
    <lineage>
        <taxon>Eukaryota</taxon>
        <taxon>Fungi</taxon>
        <taxon>Dikarya</taxon>
        <taxon>Ascomycota</taxon>
        <taxon>Pezizomycotina</taxon>
        <taxon>Sordariomycetes</taxon>
        <taxon>Hypocreomycetidae</taxon>
        <taxon>Hypocreales</taxon>
        <taxon>Ophiocordycipitaceae</taxon>
        <taxon>Tolypocladium</taxon>
    </lineage>
</organism>
<proteinExistence type="predicted"/>
<gene>
    <name evidence="2" type="ORF">TOPH_03958</name>
</gene>
<feature type="domain" description="DUF6546" evidence="1">
    <location>
        <begin position="301"/>
        <end position="502"/>
    </location>
</feature>
<evidence type="ECO:0000259" key="1">
    <source>
        <dbReference type="Pfam" id="PF20183"/>
    </source>
</evidence>
<keyword evidence="3" id="KW-1185">Reference proteome</keyword>
<dbReference type="EMBL" id="LFRF01000009">
    <property type="protein sequence ID" value="KND91372.1"/>
    <property type="molecule type" value="Genomic_DNA"/>
</dbReference>
<protein>
    <recommendedName>
        <fullName evidence="1">DUF6546 domain-containing protein</fullName>
    </recommendedName>
</protein>
<dbReference type="Pfam" id="PF20183">
    <property type="entry name" value="DUF6546"/>
    <property type="match status" value="1"/>
</dbReference>
<name>A0A0L0NB38_TOLOC</name>
<dbReference type="Proteomes" id="UP000036947">
    <property type="component" value="Unassembled WGS sequence"/>
</dbReference>
<comment type="caution">
    <text evidence="2">The sequence shown here is derived from an EMBL/GenBank/DDBJ whole genome shotgun (WGS) entry which is preliminary data.</text>
</comment>
<evidence type="ECO:0000313" key="3">
    <source>
        <dbReference type="Proteomes" id="UP000036947"/>
    </source>
</evidence>
<dbReference type="OrthoDB" id="3728558at2759"/>
<dbReference type="InterPro" id="IPR046676">
    <property type="entry name" value="DUF6546"/>
</dbReference>
<sequence length="521" mass="60443">MADRCSVPRCHGMILRNSIRTKTSCWMSLPAEIRLLILEAITFQKYPGWASLACVCKEWQLFIEKRNFRQLKLRVPCLDDFERIIIRQRDLVRHIWFDIELPKYTCRCCDRYEPDSLLHNSSIIRNGIWKLFSILSTWKSANGLTLELNAHSPSDSEHWFKDFHFASDDEGNEAETSIQEIGSRWHDPQHGWINGQQVKTPPRSAIFRLFEMIDMCFQQKLPQVDTVTCFIIRRQLRRWLPPVALWLILDKLCRLEHMIYEPWWACGGEWQSTSHDSRSPTSRSTTDVWITEFLLLVQKYLPKSLKSLLVFEDFNDDLAAALGKAQLSGHLYVDAARIVDPRIGAAFASRSLFLKQLSVSYMANAEDFFQACMRTWTWQHLQSLALTSQLLQYMGNRQETYALLCSAGVTALQMPRLHTLVLWNGRKGNACAFIYHADRDCAHITWRSTWDLELSPHVVKVWQCVAFKFHSFELKIDKQRIQGAIGSHGDAIHHLDLPCRVVAPASLWQIRREGEAGAQHK</sequence>
<reference evidence="2 3" key="1">
    <citation type="journal article" date="2015" name="BMC Genomics">
        <title>The genome of the truffle-parasite Tolypocladium ophioglossoides and the evolution of antifungal peptaibiotics.</title>
        <authorList>
            <person name="Quandt C.A."/>
            <person name="Bushley K.E."/>
            <person name="Spatafora J.W."/>
        </authorList>
    </citation>
    <scope>NUCLEOTIDE SEQUENCE [LARGE SCALE GENOMIC DNA]</scope>
    <source>
        <strain evidence="2 3">CBS 100239</strain>
    </source>
</reference>
<accession>A0A0L0NB38</accession>